<evidence type="ECO:0000313" key="2">
    <source>
        <dbReference type="EMBL" id="MBB6068405.1"/>
    </source>
</evidence>
<keyword evidence="3" id="KW-1185">Reference proteome</keyword>
<dbReference type="Proteomes" id="UP000582837">
    <property type="component" value="Unassembled WGS sequence"/>
</dbReference>
<proteinExistence type="predicted"/>
<dbReference type="AlphaFoldDB" id="A0A841GUX4"/>
<dbReference type="EMBL" id="JACHIA010000001">
    <property type="protein sequence ID" value="MBB6068405.1"/>
    <property type="molecule type" value="Genomic_DNA"/>
</dbReference>
<gene>
    <name evidence="2" type="ORF">HNQ61_000016</name>
</gene>
<reference evidence="2 3" key="1">
    <citation type="submission" date="2020-08" db="EMBL/GenBank/DDBJ databases">
        <title>Genomic Encyclopedia of Type Strains, Phase IV (KMG-IV): sequencing the most valuable type-strain genomes for metagenomic binning, comparative biology and taxonomic classification.</title>
        <authorList>
            <person name="Goeker M."/>
        </authorList>
    </citation>
    <scope>NUCLEOTIDE SEQUENCE [LARGE SCALE GENOMIC DNA]</scope>
    <source>
        <strain evidence="2 3">DSM 29007</strain>
    </source>
</reference>
<protein>
    <submittedName>
        <fullName evidence="2">Uncharacterized protein</fullName>
    </submittedName>
</protein>
<organism evidence="2 3">
    <name type="scientific">Longimicrobium terrae</name>
    <dbReference type="NCBI Taxonomy" id="1639882"/>
    <lineage>
        <taxon>Bacteria</taxon>
        <taxon>Pseudomonadati</taxon>
        <taxon>Gemmatimonadota</taxon>
        <taxon>Longimicrobiia</taxon>
        <taxon>Longimicrobiales</taxon>
        <taxon>Longimicrobiaceae</taxon>
        <taxon>Longimicrobium</taxon>
    </lineage>
</organism>
<evidence type="ECO:0000256" key="1">
    <source>
        <dbReference type="SAM" id="MobiDB-lite"/>
    </source>
</evidence>
<name>A0A841GUX4_9BACT</name>
<sequence>MGIAASTLLALAIASGRPDAPPAVPPTARAASECDLARFGIRYVRGIQSDTPPATEEEYDPCAPLPRRRPRPEPRLLGTPVPPPVDAPPPSVVPPLPPVTAAPATRVCLPDGSSLAGSALSPGLGGTLVAARTGGDRRQARRNREMLVLRSLSVRDAVRPGPAGSITTPTAAGLETGEVYAGVSYQARTRYTQNSDAGAAIATGLGSRDIIAAEFALTTYSTLRGAGPLETGALSVKLHRSLPRETSIAVGVENAALWGDSDTERSYYGVVSHITRRVRDSSRPFSSALISVGVGDGRFRSENAISNRRKETNVFGSVGVRVIEPMSFIADWTGQDLNVAASFTPFRRQPLVITPGLADVTGNAGDGVRFILGVGYVTALRRPF</sequence>
<evidence type="ECO:0000313" key="3">
    <source>
        <dbReference type="Proteomes" id="UP000582837"/>
    </source>
</evidence>
<accession>A0A841GUX4</accession>
<feature type="region of interest" description="Disordered" evidence="1">
    <location>
        <begin position="47"/>
        <end position="88"/>
    </location>
</feature>
<dbReference type="RefSeq" id="WP_170039281.1">
    <property type="nucleotide sequence ID" value="NZ_JABDTL010000002.1"/>
</dbReference>
<comment type="caution">
    <text evidence="2">The sequence shown here is derived from an EMBL/GenBank/DDBJ whole genome shotgun (WGS) entry which is preliminary data.</text>
</comment>